<evidence type="ECO:0000259" key="2">
    <source>
        <dbReference type="PROSITE" id="PS50994"/>
    </source>
</evidence>
<feature type="compositionally biased region" description="Basic and acidic residues" evidence="1">
    <location>
        <begin position="1"/>
        <end position="10"/>
    </location>
</feature>
<dbReference type="PROSITE" id="PS50994">
    <property type="entry name" value="INTEGRASE"/>
    <property type="match status" value="1"/>
</dbReference>
<reference evidence="3 4" key="1">
    <citation type="submission" date="2019-09" db="EMBL/GenBank/DDBJ databases">
        <authorList>
            <person name="Chandra G."/>
            <person name="Truman W A."/>
        </authorList>
    </citation>
    <scope>NUCLEOTIDE SEQUENCE [LARGE SCALE GENOMIC DNA]</scope>
    <source>
        <strain evidence="3">PS880</strain>
    </source>
</reference>
<evidence type="ECO:0000313" key="4">
    <source>
        <dbReference type="Proteomes" id="UP000375525"/>
    </source>
</evidence>
<dbReference type="InterPro" id="IPR009004">
    <property type="entry name" value="Transposase_Mu_C"/>
</dbReference>
<dbReference type="AlphaFoldDB" id="A0A5E7IEW2"/>
<dbReference type="Proteomes" id="UP000375525">
    <property type="component" value="Unassembled WGS sequence"/>
</dbReference>
<protein>
    <recommendedName>
        <fullName evidence="2">Integrase catalytic domain-containing protein</fullName>
    </recommendedName>
</protein>
<evidence type="ECO:0000313" key="3">
    <source>
        <dbReference type="EMBL" id="VVO74875.1"/>
    </source>
</evidence>
<accession>A0A5E7IEW2</accession>
<dbReference type="SUPFAM" id="SSF50610">
    <property type="entry name" value="mu transposase, C-terminal domain"/>
    <property type="match status" value="1"/>
</dbReference>
<dbReference type="GO" id="GO:0015074">
    <property type="term" value="P:DNA integration"/>
    <property type="evidence" value="ECO:0007669"/>
    <property type="project" value="InterPro"/>
</dbReference>
<dbReference type="InterPro" id="IPR001584">
    <property type="entry name" value="Integrase_cat-core"/>
</dbReference>
<dbReference type="EMBL" id="CABVIH010000006">
    <property type="protein sequence ID" value="VVO74875.1"/>
    <property type="molecule type" value="Genomic_DNA"/>
</dbReference>
<dbReference type="InterPro" id="IPR012337">
    <property type="entry name" value="RNaseH-like_sf"/>
</dbReference>
<dbReference type="InterPro" id="IPR015378">
    <property type="entry name" value="Transposase-like_Mu_C"/>
</dbReference>
<evidence type="ECO:0000256" key="1">
    <source>
        <dbReference type="SAM" id="MobiDB-lite"/>
    </source>
</evidence>
<dbReference type="Pfam" id="PF09299">
    <property type="entry name" value="Mu-transpos_C"/>
    <property type="match status" value="1"/>
</dbReference>
<proteinExistence type="predicted"/>
<sequence>MKNGDKECRMSDSSPHRLLPGAPTKARPLVGVDVITSEERSKIKNAYVSEFEEDLAFKRRVVFEKLADKKITRDEAVAELNVKLSRFYTLYDEFRESKDYTGMIRGKRGPKPGSMHASELMLATLQDAFAAKYIGPKAGAMVVLRKAEQLCQKRGLPRPTKYLVSKFIKSKPPRELYTLKFGEEAAAQKYDHRPGYIEDSPEDADVQADHTLVDILLVDEKDRSCIVGRPWLTIIICTLTRVILGYFLSFRNPCVITVQLALIAAFLPKDNQYNPLKADPYVYPFSGVPPGCYTDNAAEFITQQLILKCVRWGMDWDHRPIGKKWYGGIVERVIGTFMTGSVHFLPGSTGSNSVERVYFKSELNATMTLPEFCEWFAHEVTKYHSRRHDALGCSPRMAWAELRGKGAQGELPQISQAEALSFALDFMPSEYGLKIHNYGINFASRRYWGEELIGRIGLDCEIRYDPSDLQSIWVLLDSTFINIGCNRMRKGDSLNYESYRKSITISRHDPDRRLISVGSHTDEYGLEAEEHSDAIVSRAITNTARSKVPGSVEFEELPQVSADRAIPPIDSKPAEGGEAVDDLKPNILIDPDDF</sequence>
<dbReference type="GO" id="GO:0003676">
    <property type="term" value="F:nucleic acid binding"/>
    <property type="evidence" value="ECO:0007669"/>
    <property type="project" value="InterPro"/>
</dbReference>
<dbReference type="SUPFAM" id="SSF53098">
    <property type="entry name" value="Ribonuclease H-like"/>
    <property type="match status" value="1"/>
</dbReference>
<dbReference type="Gene3D" id="3.30.420.10">
    <property type="entry name" value="Ribonuclease H-like superfamily/Ribonuclease H"/>
    <property type="match status" value="1"/>
</dbReference>
<organism evidence="3 4">
    <name type="scientific">Pseudomonas fluorescens</name>
    <dbReference type="NCBI Taxonomy" id="294"/>
    <lineage>
        <taxon>Bacteria</taxon>
        <taxon>Pseudomonadati</taxon>
        <taxon>Pseudomonadota</taxon>
        <taxon>Gammaproteobacteria</taxon>
        <taxon>Pseudomonadales</taxon>
        <taxon>Pseudomonadaceae</taxon>
        <taxon>Pseudomonas</taxon>
    </lineage>
</organism>
<feature type="region of interest" description="Disordered" evidence="1">
    <location>
        <begin position="559"/>
        <end position="594"/>
    </location>
</feature>
<feature type="domain" description="Integrase catalytic" evidence="2">
    <location>
        <begin position="197"/>
        <end position="403"/>
    </location>
</feature>
<feature type="region of interest" description="Disordered" evidence="1">
    <location>
        <begin position="1"/>
        <end position="23"/>
    </location>
</feature>
<gene>
    <name evidence="3" type="ORF">PS880_01498</name>
</gene>
<name>A0A5E7IEW2_PSEFL</name>
<dbReference type="InterPro" id="IPR036397">
    <property type="entry name" value="RNaseH_sf"/>
</dbReference>